<evidence type="ECO:0000313" key="4">
    <source>
        <dbReference type="Proteomes" id="UP000006512"/>
    </source>
</evidence>
<dbReference type="Pfam" id="PF07835">
    <property type="entry name" value="COX4_pro_2"/>
    <property type="match status" value="1"/>
</dbReference>
<feature type="domain" description="Cytochrome c oxidase subunit IV bacterial aa3 type" evidence="2">
    <location>
        <begin position="15"/>
        <end position="50"/>
    </location>
</feature>
<evidence type="ECO:0000313" key="3">
    <source>
        <dbReference type="EMBL" id="EGF90243.1"/>
    </source>
</evidence>
<dbReference type="InterPro" id="IPR036596">
    <property type="entry name" value="Cyt-C_aa3_sf"/>
</dbReference>
<dbReference type="Gene3D" id="1.20.5.160">
    <property type="entry name" value="Bacterial aa3 type cytochrome c oxidase subunit IV"/>
    <property type="match status" value="1"/>
</dbReference>
<dbReference type="STRING" id="715226.ABI_32590"/>
<dbReference type="Proteomes" id="UP000006512">
    <property type="component" value="Unassembled WGS sequence"/>
</dbReference>
<dbReference type="SUPFAM" id="SSF81469">
    <property type="entry name" value="Bacterial aa3 type cytochrome c oxidase subunit IV"/>
    <property type="match status" value="1"/>
</dbReference>
<evidence type="ECO:0000259" key="2">
    <source>
        <dbReference type="Pfam" id="PF07835"/>
    </source>
</evidence>
<organism evidence="3 4">
    <name type="scientific">Asticcacaulis biprosthecium C19</name>
    <dbReference type="NCBI Taxonomy" id="715226"/>
    <lineage>
        <taxon>Bacteria</taxon>
        <taxon>Pseudomonadati</taxon>
        <taxon>Pseudomonadota</taxon>
        <taxon>Alphaproteobacteria</taxon>
        <taxon>Caulobacterales</taxon>
        <taxon>Caulobacteraceae</taxon>
        <taxon>Asticcacaulis</taxon>
    </lineage>
</organism>
<proteinExistence type="predicted"/>
<reference evidence="4" key="1">
    <citation type="submission" date="2011-03" db="EMBL/GenBank/DDBJ databases">
        <title>Draft genome sequence of Brevundimonas diminuta.</title>
        <authorList>
            <person name="Brown P.J.B."/>
            <person name="Buechlein A."/>
            <person name="Hemmerich C."/>
            <person name="Brun Y.V."/>
        </authorList>
    </citation>
    <scope>NUCLEOTIDE SEQUENCE [LARGE SCALE GENOMIC DNA]</scope>
    <source>
        <strain evidence="4">C19</strain>
    </source>
</reference>
<keyword evidence="1" id="KW-1133">Transmembrane helix</keyword>
<feature type="transmembrane region" description="Helical" evidence="1">
    <location>
        <begin position="56"/>
        <end position="76"/>
    </location>
</feature>
<protein>
    <submittedName>
        <fullName evidence="3">Bacterial aa3 type cytochrome c oxidase subunit IV family protein</fullName>
    </submittedName>
</protein>
<dbReference type="HOGENOM" id="CLU_174805_0_1_5"/>
<dbReference type="RefSeq" id="WP_006274043.1">
    <property type="nucleotide sequence ID" value="NZ_GL883079.1"/>
</dbReference>
<dbReference type="AlphaFoldDB" id="F4QPV6"/>
<name>F4QPV6_9CAUL</name>
<keyword evidence="4" id="KW-1185">Reference proteome</keyword>
<keyword evidence="1" id="KW-0812">Transmembrane</keyword>
<dbReference type="InterPro" id="IPR012422">
    <property type="entry name" value="Cyt_c_oxidase_su4_bac-aa3"/>
</dbReference>
<sequence>MADHHDHDSHSDYVRGEMDIHQHRGTYGLFAALTKWGSLNLAVFLTFIIILTCTKLGLIAAGVSAVVVAVVGWFLLKKKADPAH</sequence>
<keyword evidence="1" id="KW-0472">Membrane</keyword>
<accession>F4QPV6</accession>
<evidence type="ECO:0000256" key="1">
    <source>
        <dbReference type="SAM" id="Phobius"/>
    </source>
</evidence>
<dbReference type="OrthoDB" id="7190773at2"/>
<dbReference type="eggNOG" id="ENOG5033D02">
    <property type="taxonomic scope" value="Bacteria"/>
</dbReference>
<dbReference type="EMBL" id="GL883079">
    <property type="protein sequence ID" value="EGF90243.1"/>
    <property type="molecule type" value="Genomic_DNA"/>
</dbReference>
<feature type="transmembrane region" description="Helical" evidence="1">
    <location>
        <begin position="27"/>
        <end position="50"/>
    </location>
</feature>
<gene>
    <name evidence="3" type="ORF">ABI_32590</name>
</gene>